<accession>A0ABY4SXI9</accession>
<dbReference type="PROSITE" id="PS52004">
    <property type="entry name" value="KS3_2"/>
    <property type="match status" value="1"/>
</dbReference>
<dbReference type="PROSITE" id="PS00606">
    <property type="entry name" value="KS3_1"/>
    <property type="match status" value="1"/>
</dbReference>
<dbReference type="PANTHER" id="PTHR11712">
    <property type="entry name" value="POLYKETIDE SYNTHASE-RELATED"/>
    <property type="match status" value="1"/>
</dbReference>
<comment type="pathway">
    <text evidence="1">Lipid metabolism; fatty acid biosynthesis.</text>
</comment>
<protein>
    <submittedName>
        <fullName evidence="6">Beta-ketoacyl-[acyl-carrier-protein] synthase family protein</fullName>
    </submittedName>
</protein>
<comment type="similarity">
    <text evidence="2 4">Belongs to the thiolase-like superfamily. Beta-ketoacyl-ACP synthases family.</text>
</comment>
<evidence type="ECO:0000259" key="5">
    <source>
        <dbReference type="PROSITE" id="PS52004"/>
    </source>
</evidence>
<dbReference type="Pfam" id="PF00109">
    <property type="entry name" value="ketoacyl-synt"/>
    <property type="match status" value="1"/>
</dbReference>
<keyword evidence="3 4" id="KW-0808">Transferase</keyword>
<dbReference type="InterPro" id="IPR014030">
    <property type="entry name" value="Ketoacyl_synth_N"/>
</dbReference>
<feature type="domain" description="Ketosynthase family 3 (KS3)" evidence="5">
    <location>
        <begin position="1"/>
        <end position="391"/>
    </location>
</feature>
<name>A0ABY4SXI9_9GAMM</name>
<dbReference type="NCBIfam" id="NF006618">
    <property type="entry name" value="PRK09185.1"/>
    <property type="match status" value="1"/>
</dbReference>
<dbReference type="Pfam" id="PF02801">
    <property type="entry name" value="Ketoacyl-synt_C"/>
    <property type="match status" value="1"/>
</dbReference>
<dbReference type="InterPro" id="IPR000794">
    <property type="entry name" value="Beta-ketoacyl_synthase"/>
</dbReference>
<dbReference type="Proteomes" id="UP001056681">
    <property type="component" value="Chromosome"/>
</dbReference>
<dbReference type="PANTHER" id="PTHR11712:SF320">
    <property type="entry name" value="BETA-KETOACYL SYNTHASE"/>
    <property type="match status" value="1"/>
</dbReference>
<dbReference type="SMART" id="SM00825">
    <property type="entry name" value="PKS_KS"/>
    <property type="match status" value="1"/>
</dbReference>
<sequence length="393" mass="40452">MSHAYLNALGIACSLGVGKAAVAEALFGAATHGLRPTEGWVPGRSLPLGEVGAALPPVPEGLAHRDTRNNRLLLLAAQEIEGDIRAAIARFGAARVAVVVGTSTTGIEEATAQIAARAVHGSWADDYRYSDQELGAPAAFLAEWLGVAGPCYGISTACTSGARALISARRLLKLDLCDAVICGGADTLCRLATHGFHALEATSSERCQPFSLERKGINIGEAAALFLMTRDAAPVALVGGGASSDAYHMSSPAPDGRGASDAMHRALVMAGIDPGTIDYVNLHGTATEHNDAMESHAMAETFGRAVPCSSTKGLTGHTLGAAGALEAGFCWLALHDPQRRLPPHAWNGEADPALPPLAFTEKGASLPSGQRYLMSNSFAFGGNNASLILAGDA</sequence>
<dbReference type="InterPro" id="IPR014031">
    <property type="entry name" value="Ketoacyl_synth_C"/>
</dbReference>
<dbReference type="CDD" id="cd00834">
    <property type="entry name" value="KAS_I_II"/>
    <property type="match status" value="1"/>
</dbReference>
<proteinExistence type="inferred from homology"/>
<dbReference type="Gene3D" id="3.40.47.10">
    <property type="match status" value="1"/>
</dbReference>
<evidence type="ECO:0000256" key="4">
    <source>
        <dbReference type="RuleBase" id="RU003694"/>
    </source>
</evidence>
<dbReference type="SUPFAM" id="SSF53901">
    <property type="entry name" value="Thiolase-like"/>
    <property type="match status" value="2"/>
</dbReference>
<organism evidence="6 7">
    <name type="scientific">Luteibacter flocculans</name>
    <dbReference type="NCBI Taxonomy" id="2780091"/>
    <lineage>
        <taxon>Bacteria</taxon>
        <taxon>Pseudomonadati</taxon>
        <taxon>Pseudomonadota</taxon>
        <taxon>Gammaproteobacteria</taxon>
        <taxon>Lysobacterales</taxon>
        <taxon>Rhodanobacteraceae</taxon>
        <taxon>Luteibacter</taxon>
    </lineage>
</organism>
<dbReference type="InterPro" id="IPR018201">
    <property type="entry name" value="Ketoacyl_synth_AS"/>
</dbReference>
<gene>
    <name evidence="6" type="ORF">IM816_12405</name>
</gene>
<reference evidence="6" key="1">
    <citation type="submission" date="2020-10" db="EMBL/GenBank/DDBJ databases">
        <title>Whole-genome sequence of Luteibacter sp. EIF3.</title>
        <authorList>
            <person name="Friedrich I."/>
            <person name="Hertel R."/>
            <person name="Daniel R."/>
        </authorList>
    </citation>
    <scope>NUCLEOTIDE SEQUENCE</scope>
    <source>
        <strain evidence="6">EIF3</strain>
    </source>
</reference>
<evidence type="ECO:0000256" key="2">
    <source>
        <dbReference type="ARBA" id="ARBA00008467"/>
    </source>
</evidence>
<dbReference type="InterPro" id="IPR016039">
    <property type="entry name" value="Thiolase-like"/>
</dbReference>
<evidence type="ECO:0000313" key="7">
    <source>
        <dbReference type="Proteomes" id="UP001056681"/>
    </source>
</evidence>
<dbReference type="RefSeq" id="WP_250338320.1">
    <property type="nucleotide sequence ID" value="NZ_CP063231.1"/>
</dbReference>
<keyword evidence="7" id="KW-1185">Reference proteome</keyword>
<dbReference type="InterPro" id="IPR020841">
    <property type="entry name" value="PKS_Beta-ketoAc_synthase_dom"/>
</dbReference>
<evidence type="ECO:0000256" key="1">
    <source>
        <dbReference type="ARBA" id="ARBA00005194"/>
    </source>
</evidence>
<evidence type="ECO:0000313" key="6">
    <source>
        <dbReference type="EMBL" id="URL57434.1"/>
    </source>
</evidence>
<dbReference type="EMBL" id="CP063231">
    <property type="protein sequence ID" value="URL57434.1"/>
    <property type="molecule type" value="Genomic_DNA"/>
</dbReference>
<evidence type="ECO:0000256" key="3">
    <source>
        <dbReference type="ARBA" id="ARBA00022679"/>
    </source>
</evidence>